<accession>A0A8S5UJ77</accession>
<reference evidence="1" key="1">
    <citation type="journal article" date="2021" name="Proc. Natl. Acad. Sci. U.S.A.">
        <title>A Catalog of Tens of Thousands of Viruses from Human Metagenomes Reveals Hidden Associations with Chronic Diseases.</title>
        <authorList>
            <person name="Tisza M.J."/>
            <person name="Buck C.B."/>
        </authorList>
    </citation>
    <scope>NUCLEOTIDE SEQUENCE</scope>
    <source>
        <strain evidence="1">CtTDf8</strain>
    </source>
</reference>
<organism evidence="1">
    <name type="scientific">Siphoviridae sp. ctTDf8</name>
    <dbReference type="NCBI Taxonomy" id="2825517"/>
    <lineage>
        <taxon>Viruses</taxon>
        <taxon>Duplodnaviria</taxon>
        <taxon>Heunggongvirae</taxon>
        <taxon>Uroviricota</taxon>
        <taxon>Caudoviricetes</taxon>
    </lineage>
</organism>
<name>A0A8S5UJ77_9CAUD</name>
<dbReference type="EMBL" id="BK016093">
    <property type="protein sequence ID" value="DAF94536.1"/>
    <property type="molecule type" value="Genomic_DNA"/>
</dbReference>
<proteinExistence type="predicted"/>
<evidence type="ECO:0000313" key="1">
    <source>
        <dbReference type="EMBL" id="DAF94536.1"/>
    </source>
</evidence>
<protein>
    <submittedName>
        <fullName evidence="1">Uncharacterized protein</fullName>
    </submittedName>
</protein>
<sequence>MNLFWRLNPRRMKPFFKAFEQSQREERDRMNSSAFLTGVYVRDAIVSCLAKNAKYPEKPRDLRTPEEIAEWQMSDEYVEQQRLIQKWNNMENERKAQHPGGGEMNGG</sequence>